<comment type="caution">
    <text evidence="5">The sequence shown here is derived from an EMBL/GenBank/DDBJ whole genome shotgun (WGS) entry which is preliminary data.</text>
</comment>
<dbReference type="InterPro" id="IPR001876">
    <property type="entry name" value="Znf_RanBP2"/>
</dbReference>
<reference evidence="5" key="1">
    <citation type="journal article" date="2015" name="Nature">
        <title>Complex archaea that bridge the gap between prokaryotes and eukaryotes.</title>
        <authorList>
            <person name="Spang A."/>
            <person name="Saw J.H."/>
            <person name="Jorgensen S.L."/>
            <person name="Zaremba-Niedzwiedzka K."/>
            <person name="Martijn J."/>
            <person name="Lind A.E."/>
            <person name="van Eijk R."/>
            <person name="Schleper C."/>
            <person name="Guy L."/>
            <person name="Ettema T.J."/>
        </authorList>
    </citation>
    <scope>NUCLEOTIDE SEQUENCE</scope>
</reference>
<evidence type="ECO:0000256" key="1">
    <source>
        <dbReference type="ARBA" id="ARBA00022723"/>
    </source>
</evidence>
<keyword evidence="1" id="KW-0479">Metal-binding</keyword>
<keyword evidence="2" id="KW-0863">Zinc-finger</keyword>
<dbReference type="PROSITE" id="PS01358">
    <property type="entry name" value="ZF_RANBP2_1"/>
    <property type="match status" value="1"/>
</dbReference>
<dbReference type="InterPro" id="IPR036443">
    <property type="entry name" value="Znf_RanBP2_sf"/>
</dbReference>
<dbReference type="GO" id="GO:0008270">
    <property type="term" value="F:zinc ion binding"/>
    <property type="evidence" value="ECO:0007669"/>
    <property type="project" value="UniProtKB-KW"/>
</dbReference>
<proteinExistence type="predicted"/>
<dbReference type="AlphaFoldDB" id="A0A0F9F3K0"/>
<protein>
    <recommendedName>
        <fullName evidence="4">RanBP2-type domain-containing protein</fullName>
    </recommendedName>
</protein>
<evidence type="ECO:0000256" key="2">
    <source>
        <dbReference type="ARBA" id="ARBA00022771"/>
    </source>
</evidence>
<sequence>MRANDWTCPACHRVNDIHYNECYACGLEMQADDEEVKAVQVRIATRGA</sequence>
<evidence type="ECO:0000313" key="5">
    <source>
        <dbReference type="EMBL" id="KKL45677.1"/>
    </source>
</evidence>
<dbReference type="EMBL" id="LAZR01034302">
    <property type="protein sequence ID" value="KKL45677.1"/>
    <property type="molecule type" value="Genomic_DNA"/>
</dbReference>
<dbReference type="Gene3D" id="4.10.1060.10">
    <property type="entry name" value="Zinc finger, RanBP2-type"/>
    <property type="match status" value="1"/>
</dbReference>
<organism evidence="5">
    <name type="scientific">marine sediment metagenome</name>
    <dbReference type="NCBI Taxonomy" id="412755"/>
    <lineage>
        <taxon>unclassified sequences</taxon>
        <taxon>metagenomes</taxon>
        <taxon>ecological metagenomes</taxon>
    </lineage>
</organism>
<accession>A0A0F9F3K0</accession>
<dbReference type="SUPFAM" id="SSF90209">
    <property type="entry name" value="Ran binding protein zinc finger-like"/>
    <property type="match status" value="1"/>
</dbReference>
<evidence type="ECO:0000259" key="4">
    <source>
        <dbReference type="PROSITE" id="PS50199"/>
    </source>
</evidence>
<evidence type="ECO:0000256" key="3">
    <source>
        <dbReference type="ARBA" id="ARBA00022833"/>
    </source>
</evidence>
<gene>
    <name evidence="5" type="ORF">LCGC14_2353210</name>
</gene>
<name>A0A0F9F3K0_9ZZZZ</name>
<dbReference type="PROSITE" id="PS50199">
    <property type="entry name" value="ZF_RANBP2_2"/>
    <property type="match status" value="1"/>
</dbReference>
<keyword evidence="3" id="KW-0862">Zinc</keyword>
<feature type="domain" description="RanBP2-type" evidence="4">
    <location>
        <begin position="2"/>
        <end position="31"/>
    </location>
</feature>